<dbReference type="OrthoDB" id="19938at2"/>
<evidence type="ECO:0000256" key="3">
    <source>
        <dbReference type="ARBA" id="ARBA00022840"/>
    </source>
</evidence>
<evidence type="ECO:0000256" key="2">
    <source>
        <dbReference type="ARBA" id="ARBA00022741"/>
    </source>
</evidence>
<evidence type="ECO:0000313" key="6">
    <source>
        <dbReference type="Proteomes" id="UP000000529"/>
    </source>
</evidence>
<dbReference type="PANTHER" id="PTHR42711">
    <property type="entry name" value="ABC TRANSPORTER ATP-BINDING PROTEIN"/>
    <property type="match status" value="1"/>
</dbReference>
<dbReference type="Gene3D" id="3.40.50.300">
    <property type="entry name" value="P-loop containing nucleotide triphosphate hydrolases"/>
    <property type="match status" value="1"/>
</dbReference>
<dbReference type="SUPFAM" id="SSF52540">
    <property type="entry name" value="P-loop containing nucleoside triphosphate hydrolases"/>
    <property type="match status" value="1"/>
</dbReference>
<evidence type="ECO:0000256" key="1">
    <source>
        <dbReference type="ARBA" id="ARBA00022448"/>
    </source>
</evidence>
<dbReference type="AlphaFoldDB" id="A0A2P9HAG8"/>
<keyword evidence="2" id="KW-0547">Nucleotide-binding</keyword>
<dbReference type="PANTHER" id="PTHR42711:SF1">
    <property type="entry name" value="ABC-TRANSPORT PROTEIN, ATP-BINDING COMPONENT"/>
    <property type="match status" value="1"/>
</dbReference>
<proteinExistence type="predicted"/>
<sequence length="70" mass="7784">MKLSFEFNRGECVAFIGINGVGKSTTIKMLTGILHPSSGYIDVLGRIPWKDRHILVGYQIGKAFGQRTQM</sequence>
<dbReference type="GO" id="GO:0005524">
    <property type="term" value="F:ATP binding"/>
    <property type="evidence" value="ECO:0007669"/>
    <property type="project" value="UniProtKB-KW"/>
</dbReference>
<dbReference type="InterPro" id="IPR003439">
    <property type="entry name" value="ABC_transporter-like_ATP-bd"/>
</dbReference>
<gene>
    <name evidence="5" type="ORF">PC_RS10340</name>
</gene>
<keyword evidence="3" id="KW-0067">ATP-binding</keyword>
<accession>A0A2P9HAG8</accession>
<dbReference type="InterPro" id="IPR027417">
    <property type="entry name" value="P-loop_NTPase"/>
</dbReference>
<dbReference type="InterPro" id="IPR050763">
    <property type="entry name" value="ABC_transporter_ATP-binding"/>
</dbReference>
<evidence type="ECO:0000313" key="5">
    <source>
        <dbReference type="EMBL" id="SPJ31717.1"/>
    </source>
</evidence>
<dbReference type="GO" id="GO:0016887">
    <property type="term" value="F:ATP hydrolysis activity"/>
    <property type="evidence" value="ECO:0007669"/>
    <property type="project" value="InterPro"/>
</dbReference>
<dbReference type="Pfam" id="PF00005">
    <property type="entry name" value="ABC_tran"/>
    <property type="match status" value="1"/>
</dbReference>
<organism evidence="5 6">
    <name type="scientific">Protochlamydia amoebophila (strain UWE25)</name>
    <dbReference type="NCBI Taxonomy" id="264201"/>
    <lineage>
        <taxon>Bacteria</taxon>
        <taxon>Pseudomonadati</taxon>
        <taxon>Chlamydiota</taxon>
        <taxon>Chlamydiia</taxon>
        <taxon>Parachlamydiales</taxon>
        <taxon>Parachlamydiaceae</taxon>
        <taxon>Candidatus Protochlamydia</taxon>
    </lineage>
</organism>
<reference evidence="5 6" key="1">
    <citation type="journal article" date="2004" name="Science">
        <title>Illuminating the evolutionary history of chlamydiae.</title>
        <authorList>
            <person name="Horn M."/>
            <person name="Collingro A."/>
            <person name="Schmitz-Esser S."/>
            <person name="Beier C.L."/>
            <person name="Purkhold U."/>
            <person name="Fartmann B."/>
            <person name="Brandt P."/>
            <person name="Nyakatura G.J."/>
            <person name="Droege M."/>
            <person name="Frishman D."/>
            <person name="Rattei T."/>
            <person name="Mewes H."/>
            <person name="Wagner M."/>
        </authorList>
    </citation>
    <scope>NUCLEOTIDE SEQUENCE [LARGE SCALE GENOMIC DNA]</scope>
    <source>
        <strain evidence="5 6">UWE25</strain>
    </source>
</reference>
<dbReference type="RefSeq" id="WP_079890400.1">
    <property type="nucleotide sequence ID" value="NC_005861.2"/>
</dbReference>
<name>A0A2P9HAG8_PARUW</name>
<dbReference type="Proteomes" id="UP000000529">
    <property type="component" value="Chromosome"/>
</dbReference>
<dbReference type="KEGG" id="pcu:PC_RS10340"/>
<keyword evidence="1" id="KW-0813">Transport</keyword>
<dbReference type="EMBL" id="BX908798">
    <property type="protein sequence ID" value="SPJ31717.1"/>
    <property type="molecule type" value="Genomic_DNA"/>
</dbReference>
<protein>
    <recommendedName>
        <fullName evidence="4">ABC transporter domain-containing protein</fullName>
    </recommendedName>
</protein>
<keyword evidence="6" id="KW-1185">Reference proteome</keyword>
<evidence type="ECO:0000259" key="4">
    <source>
        <dbReference type="Pfam" id="PF00005"/>
    </source>
</evidence>
<feature type="domain" description="ABC transporter" evidence="4">
    <location>
        <begin position="2"/>
        <end position="49"/>
    </location>
</feature>